<feature type="domain" description="HTH crp-type" evidence="1">
    <location>
        <begin position="153"/>
        <end position="220"/>
    </location>
</feature>
<dbReference type="EMBL" id="LT670818">
    <property type="protein sequence ID" value="SHG37834.1"/>
    <property type="molecule type" value="Genomic_DNA"/>
</dbReference>
<protein>
    <submittedName>
        <fullName evidence="2">cAMP-binding domain of CRP or a regulatory subunit of cAMP-dependent protein kinases</fullName>
    </submittedName>
</protein>
<reference evidence="2 3" key="1">
    <citation type="submission" date="2016-11" db="EMBL/GenBank/DDBJ databases">
        <authorList>
            <person name="Jaros S."/>
            <person name="Januszkiewicz K."/>
            <person name="Wedrychowicz H."/>
        </authorList>
    </citation>
    <scope>NUCLEOTIDE SEQUENCE [LARGE SCALE GENOMIC DNA]</scope>
    <source>
        <strain evidence="2 3">GAS242</strain>
    </source>
</reference>
<dbReference type="GO" id="GO:0016301">
    <property type="term" value="F:kinase activity"/>
    <property type="evidence" value="ECO:0007669"/>
    <property type="project" value="UniProtKB-KW"/>
</dbReference>
<dbReference type="GO" id="GO:0006355">
    <property type="term" value="P:regulation of DNA-templated transcription"/>
    <property type="evidence" value="ECO:0007669"/>
    <property type="project" value="InterPro"/>
</dbReference>
<sequence length="255" mass="27859">MLTRNKPPNDGERPYNNLLRRLSPSDFTLVAPHLSLDEAQPNDLLYNPGDDVEIVHFPCGPSLASYLVANEDGRDVETILVGREGAVGGIVSQGYLPAYTRIMVKFGGPFARLPIGKLDAAKAKSATLSNVFARYADCMLAQIFQSTACNAIHSIEQRSAKWILSAMERTDGSDVVPLTHEQLSTLLGVGRSYTSRVIQTFKAEGILETRRGSILVHNREALRIRACLCNESVKAHFEEVLRGVYPTEESSAAAG</sequence>
<dbReference type="Proteomes" id="UP000190675">
    <property type="component" value="Chromosome I"/>
</dbReference>
<evidence type="ECO:0000259" key="1">
    <source>
        <dbReference type="PROSITE" id="PS51063"/>
    </source>
</evidence>
<keyword evidence="2" id="KW-0808">Transferase</keyword>
<dbReference type="InterPro" id="IPR014710">
    <property type="entry name" value="RmlC-like_jellyroll"/>
</dbReference>
<dbReference type="AlphaFoldDB" id="A0A1M5JB77"/>
<evidence type="ECO:0000313" key="2">
    <source>
        <dbReference type="EMBL" id="SHG37834.1"/>
    </source>
</evidence>
<name>A0A1M5JB77_9BRAD</name>
<dbReference type="InterPro" id="IPR036390">
    <property type="entry name" value="WH_DNA-bd_sf"/>
</dbReference>
<proteinExistence type="predicted"/>
<evidence type="ECO:0000313" key="3">
    <source>
        <dbReference type="Proteomes" id="UP000190675"/>
    </source>
</evidence>
<dbReference type="PROSITE" id="PS51063">
    <property type="entry name" value="HTH_CRP_2"/>
    <property type="match status" value="1"/>
</dbReference>
<keyword evidence="2" id="KW-0418">Kinase</keyword>
<dbReference type="Pfam" id="PF13545">
    <property type="entry name" value="HTH_Crp_2"/>
    <property type="match status" value="1"/>
</dbReference>
<dbReference type="OrthoDB" id="7506088at2"/>
<dbReference type="GO" id="GO:0003677">
    <property type="term" value="F:DNA binding"/>
    <property type="evidence" value="ECO:0007669"/>
    <property type="project" value="InterPro"/>
</dbReference>
<organism evidence="2 3">
    <name type="scientific">Bradyrhizobium erythrophlei</name>
    <dbReference type="NCBI Taxonomy" id="1437360"/>
    <lineage>
        <taxon>Bacteria</taxon>
        <taxon>Pseudomonadati</taxon>
        <taxon>Pseudomonadota</taxon>
        <taxon>Alphaproteobacteria</taxon>
        <taxon>Hyphomicrobiales</taxon>
        <taxon>Nitrobacteraceae</taxon>
        <taxon>Bradyrhizobium</taxon>
    </lineage>
</organism>
<dbReference type="SUPFAM" id="SSF46785">
    <property type="entry name" value="Winged helix' DNA-binding domain"/>
    <property type="match status" value="1"/>
</dbReference>
<dbReference type="Gene3D" id="2.60.120.10">
    <property type="entry name" value="Jelly Rolls"/>
    <property type="match status" value="1"/>
</dbReference>
<gene>
    <name evidence="2" type="ORF">SAMN05444169_2115</name>
</gene>
<accession>A0A1M5JB77</accession>
<dbReference type="InterPro" id="IPR012318">
    <property type="entry name" value="HTH_CRP"/>
</dbReference>
<dbReference type="RefSeq" id="WP_079565924.1">
    <property type="nucleotide sequence ID" value="NZ_LT670818.1"/>
</dbReference>